<dbReference type="SUPFAM" id="SSF54373">
    <property type="entry name" value="FAD-linked reductases, C-terminal domain"/>
    <property type="match status" value="1"/>
</dbReference>
<feature type="domain" description="Glucose-methanol-choline oxidoreductase N-terminal" evidence="6">
    <location>
        <begin position="240"/>
        <end position="254"/>
    </location>
</feature>
<dbReference type="Pfam" id="PF00732">
    <property type="entry name" value="GMC_oxred_N"/>
    <property type="match status" value="2"/>
</dbReference>
<proteinExistence type="inferred from homology"/>
<dbReference type="PANTHER" id="PTHR11552">
    <property type="entry name" value="GLUCOSE-METHANOL-CHOLINE GMC OXIDOREDUCTASE"/>
    <property type="match status" value="1"/>
</dbReference>
<evidence type="ECO:0000313" key="8">
    <source>
        <dbReference type="Proteomes" id="UP001165060"/>
    </source>
</evidence>
<evidence type="ECO:0000256" key="4">
    <source>
        <dbReference type="ARBA" id="ARBA00022827"/>
    </source>
</evidence>
<keyword evidence="4" id="KW-0274">FAD</keyword>
<keyword evidence="3" id="KW-0285">Flavoprotein</keyword>
<evidence type="ECO:0000256" key="5">
    <source>
        <dbReference type="ARBA" id="ARBA00023002"/>
    </source>
</evidence>
<comment type="similarity">
    <text evidence="2">Belongs to the GMC oxidoreductase family.</text>
</comment>
<dbReference type="Gene3D" id="3.30.560.10">
    <property type="entry name" value="Glucose Oxidase, domain 3"/>
    <property type="match status" value="2"/>
</dbReference>
<comment type="cofactor">
    <cofactor evidence="1">
        <name>FAD</name>
        <dbReference type="ChEBI" id="CHEBI:57692"/>
    </cofactor>
</comment>
<dbReference type="Gene3D" id="3.50.50.60">
    <property type="entry name" value="FAD/NAD(P)-binding domain"/>
    <property type="match status" value="2"/>
</dbReference>
<dbReference type="PIRSF" id="PIRSF000137">
    <property type="entry name" value="Alcohol_oxidase"/>
    <property type="match status" value="1"/>
</dbReference>
<dbReference type="PROSITE" id="PS00624">
    <property type="entry name" value="GMC_OXRED_2"/>
    <property type="match status" value="1"/>
</dbReference>
<reference evidence="7 8" key="1">
    <citation type="journal article" date="2023" name="Commun. Biol.">
        <title>Genome analysis of Parmales, the sister group of diatoms, reveals the evolutionary specialization of diatoms from phago-mixotrophs to photoautotrophs.</title>
        <authorList>
            <person name="Ban H."/>
            <person name="Sato S."/>
            <person name="Yoshikawa S."/>
            <person name="Yamada K."/>
            <person name="Nakamura Y."/>
            <person name="Ichinomiya M."/>
            <person name="Sato N."/>
            <person name="Blanc-Mathieu R."/>
            <person name="Endo H."/>
            <person name="Kuwata A."/>
            <person name="Ogata H."/>
        </authorList>
    </citation>
    <scope>NUCLEOTIDE SEQUENCE [LARGE SCALE GENOMIC DNA]</scope>
</reference>
<keyword evidence="5" id="KW-0560">Oxidoreductase</keyword>
<dbReference type="InterPro" id="IPR036188">
    <property type="entry name" value="FAD/NAD-bd_sf"/>
</dbReference>
<name>A0ABQ6MLI9_9STRA</name>
<dbReference type="EMBL" id="BRYB01004253">
    <property type="protein sequence ID" value="GMI28022.1"/>
    <property type="molecule type" value="Genomic_DNA"/>
</dbReference>
<keyword evidence="8" id="KW-1185">Reference proteome</keyword>
<dbReference type="Pfam" id="PF05199">
    <property type="entry name" value="GMC_oxred_C"/>
    <property type="match status" value="1"/>
</dbReference>
<dbReference type="InterPro" id="IPR012132">
    <property type="entry name" value="GMC_OxRdtase"/>
</dbReference>
<dbReference type="PANTHER" id="PTHR11552:SF147">
    <property type="entry name" value="CHOLINE DEHYDROGENASE, MITOCHONDRIAL"/>
    <property type="match status" value="1"/>
</dbReference>
<accession>A0ABQ6MLI9</accession>
<dbReference type="InterPro" id="IPR027424">
    <property type="entry name" value="Glucose_Oxidase_domain_2"/>
</dbReference>
<evidence type="ECO:0000256" key="2">
    <source>
        <dbReference type="ARBA" id="ARBA00010790"/>
    </source>
</evidence>
<protein>
    <recommendedName>
        <fullName evidence="6">Glucose-methanol-choline oxidoreductase N-terminal domain-containing protein</fullName>
    </recommendedName>
</protein>
<sequence length="530" mass="57289">MTPAQYDYIVVGGGTAGNIVASLLSDSPSLSILLLESGPYTKYSLLSLPSIPGLTSLNVASGALDHKLKLSPQTAALKTSASPGFANRSIPIPRGKVLGGSNELNFMLHVPATSGDYDNWARITGSDLWSASRMKAHEEAYTENIQPTTKTPADANAVSNAFVASHPDAFLYTAAVKDGVRSSTARAYTHPRLLDGRENLHVHVNAEVDRLLTNGTHVTGVSFADGRTAYATRETILCAGAYHSPALLLKSGIGNSEVGKNLQDHPIVGLKYRLQGGSSWWPFSLTLLSVFGSYHTFADYWRGHGPLSTSGVDFGLFGHSSDKWKQEDRPDLQLHGMPTAGDKGLIKDFLKFEQTFMDSFGTASDYSPLFSQGAVIAPTLLHPVSRGTVSIDARGEPVIEHEYYSEPDDMRRMVRCVRLAQEVMAGGAMAELEPELLTHKVLEEELGRDTDEYWEEYIRLFGFLVYHPVGTCSMGGGEEGVVDAQLRVRGIRGLRVCDASVMPEITSGNTNVPTGAVAHNCVAMVKEAQE</sequence>
<dbReference type="Gene3D" id="4.10.450.10">
    <property type="entry name" value="Glucose Oxidase, domain 2"/>
    <property type="match status" value="1"/>
</dbReference>
<dbReference type="Proteomes" id="UP001165060">
    <property type="component" value="Unassembled WGS sequence"/>
</dbReference>
<comment type="caution">
    <text evidence="7">The sequence shown here is derived from an EMBL/GenBank/DDBJ whole genome shotgun (WGS) entry which is preliminary data.</text>
</comment>
<dbReference type="InterPro" id="IPR000172">
    <property type="entry name" value="GMC_OxRdtase_N"/>
</dbReference>
<evidence type="ECO:0000256" key="1">
    <source>
        <dbReference type="ARBA" id="ARBA00001974"/>
    </source>
</evidence>
<dbReference type="SUPFAM" id="SSF51905">
    <property type="entry name" value="FAD/NAD(P)-binding domain"/>
    <property type="match status" value="1"/>
</dbReference>
<evidence type="ECO:0000256" key="3">
    <source>
        <dbReference type="ARBA" id="ARBA00022630"/>
    </source>
</evidence>
<gene>
    <name evidence="7" type="ORF">TeGR_g7609</name>
</gene>
<evidence type="ECO:0000313" key="7">
    <source>
        <dbReference type="EMBL" id="GMI28022.1"/>
    </source>
</evidence>
<evidence type="ECO:0000259" key="6">
    <source>
        <dbReference type="PROSITE" id="PS00624"/>
    </source>
</evidence>
<dbReference type="InterPro" id="IPR007867">
    <property type="entry name" value="GMC_OxRtase_C"/>
</dbReference>
<organism evidence="7 8">
    <name type="scientific">Tetraparma gracilis</name>
    <dbReference type="NCBI Taxonomy" id="2962635"/>
    <lineage>
        <taxon>Eukaryota</taxon>
        <taxon>Sar</taxon>
        <taxon>Stramenopiles</taxon>
        <taxon>Ochrophyta</taxon>
        <taxon>Bolidophyceae</taxon>
        <taxon>Parmales</taxon>
        <taxon>Triparmaceae</taxon>
        <taxon>Tetraparma</taxon>
    </lineage>
</organism>